<reference evidence="10" key="1">
    <citation type="submission" date="2023-07" db="EMBL/GenBank/DDBJ databases">
        <authorList>
            <consortium name="CYATHOMIX"/>
        </authorList>
    </citation>
    <scope>NUCLEOTIDE SEQUENCE</scope>
    <source>
        <strain evidence="10">N/A</strain>
    </source>
</reference>
<dbReference type="InterPro" id="IPR038557">
    <property type="entry name" value="RLR_C_sf"/>
</dbReference>
<dbReference type="Gene3D" id="2.170.150.30">
    <property type="entry name" value="RIG-I-like receptor, C-terminal regulatory domain"/>
    <property type="match status" value="1"/>
</dbReference>
<evidence type="ECO:0000256" key="1">
    <source>
        <dbReference type="ARBA" id="ARBA00006866"/>
    </source>
</evidence>
<dbReference type="GO" id="GO:0045087">
    <property type="term" value="P:innate immune response"/>
    <property type="evidence" value="ECO:0007669"/>
    <property type="project" value="UniProtKB-KW"/>
</dbReference>
<dbReference type="InterPro" id="IPR001650">
    <property type="entry name" value="Helicase_C-like"/>
</dbReference>
<comment type="caution">
    <text evidence="10">The sequence shown here is derived from an EMBL/GenBank/DDBJ whole genome shotgun (WGS) entry which is preliminary data.</text>
</comment>
<evidence type="ECO:0000259" key="9">
    <source>
        <dbReference type="PROSITE" id="PS51789"/>
    </source>
</evidence>
<dbReference type="GO" id="GO:0005737">
    <property type="term" value="C:cytoplasm"/>
    <property type="evidence" value="ECO:0007669"/>
    <property type="project" value="TreeGrafter"/>
</dbReference>
<feature type="domain" description="Helicase C-terminal" evidence="8">
    <location>
        <begin position="674"/>
        <end position="828"/>
    </location>
</feature>
<comment type="similarity">
    <text evidence="1">Belongs to the helicase family. RLR subfamily.</text>
</comment>
<accession>A0AA36M713</accession>
<gene>
    <name evidence="10" type="ORF">CYNAS_LOCUS13532</name>
</gene>
<sequence>MAMSAKQKLALIHLYSYEITKRLAPLYYAPDTGGRIPELLELNKIEELSMDCQSELEFTNKLWEALTTSPMKNVLYEIILDYLSRVDGELFSTLCFVSENDTRSQFSKVLSNVDQFLEFLDVDSTINFLKKISTYILITSTLEKSWREDEALEIKKKMVLKTIPLLGYYAIYDLLRPMYDVSEEAKTFVNRLYPNFLRYYELLDKERNSQRGTVTFCPIGVPVADVVNTSNNSKKYQYNLNYEDLPPASSSKNNLIYRLLKSIENREHAETPILLRNYQKELCERALTGENAIIAAPTGSGKTIVAAYIIKSHFNAWTNTERSAKVLFLTPNTVILQQQAGSLQKFLGHRYEVLAAQGSDNIPLRQVISAKDVLVATPQLIVNLLNEDFSNELEEVVQSPFDLTTFTMLVLDECHRTVKNSSYAVLMRFYHRLKFSKRMKPGYSLPQVIGLTASLGVGGASNEADAVNHVVRLCASLDCVAISTVRINNEELRKYSPIVADEIILREDEVGHSRAIFVDILCDLMTLFEARLYEIVENHGPHVASKSPSRGYGEENEDRNYVVYTTFERAPDAKRLQGYLNWVSTHLRRIVPEMQFVTESAKTEAIELLEILHDLYRTIEMYQDFSTIVAYKYLSEAMTERNASLTDFSRELWKEYSKKLFPYRTSDNVLISELVKQLLANKDMDFRAIIFVRTRLSASILADLLNTNSNLNGLRTESISGTGKGAYETSTKREQRDKLQRFKNGETRVLVATSVAEEGLDVAECNLVIKYNYASNEIAHVQRRGRGRAQKSRSILITQSLKLKEQEEKNVLKEKLMNQVLCAIEENRVNLIGRVGKAREELWAEIQREDIAKSQRIAAQEKLGIVYKLLCSKCDTLLCTSKDIKTNKTQYCVCNPSFWSKTKKVKLSEDARELKYGAIAKLFCNGKNCQNSLGRVVCIDGNSLPVLSATAFILEYTEPGSLSINRRTVRKWKEVLMNYFTPDPIRNYDIAAMVVETSTKPLVTTGDGAPVKLL</sequence>
<evidence type="ECO:0008006" key="12">
    <source>
        <dbReference type="Google" id="ProtNLM"/>
    </source>
</evidence>
<name>A0AA36M713_CYLNA</name>
<dbReference type="SMART" id="SM00487">
    <property type="entry name" value="DEXDc"/>
    <property type="match status" value="1"/>
</dbReference>
<proteinExistence type="inferred from homology"/>
<keyword evidence="4" id="KW-0067">ATP-binding</keyword>
<dbReference type="Pfam" id="PF00271">
    <property type="entry name" value="Helicase_C"/>
    <property type="match status" value="1"/>
</dbReference>
<dbReference type="PANTHER" id="PTHR14074:SF29">
    <property type="entry name" value="DICER-RELATED HELICASE"/>
    <property type="match status" value="1"/>
</dbReference>
<keyword evidence="11" id="KW-1185">Reference proteome</keyword>
<dbReference type="SMART" id="SM00490">
    <property type="entry name" value="HELICc"/>
    <property type="match status" value="1"/>
</dbReference>
<evidence type="ECO:0000256" key="2">
    <source>
        <dbReference type="ARBA" id="ARBA00022588"/>
    </source>
</evidence>
<feature type="domain" description="RLR CTR" evidence="9">
    <location>
        <begin position="857"/>
        <end position="989"/>
    </location>
</feature>
<dbReference type="Gene3D" id="1.20.1320.30">
    <property type="match status" value="1"/>
</dbReference>
<dbReference type="Gene3D" id="3.40.50.300">
    <property type="entry name" value="P-loop containing nucleotide triphosphate hydrolases"/>
    <property type="match status" value="2"/>
</dbReference>
<feature type="domain" description="Helicase ATP-binding" evidence="7">
    <location>
        <begin position="283"/>
        <end position="473"/>
    </location>
</feature>
<evidence type="ECO:0000313" key="11">
    <source>
        <dbReference type="Proteomes" id="UP001176961"/>
    </source>
</evidence>
<evidence type="ECO:0000259" key="8">
    <source>
        <dbReference type="PROSITE" id="PS51194"/>
    </source>
</evidence>
<dbReference type="EMBL" id="CATQJL010000305">
    <property type="protein sequence ID" value="CAJ0601549.1"/>
    <property type="molecule type" value="Genomic_DNA"/>
</dbReference>
<dbReference type="InterPro" id="IPR011545">
    <property type="entry name" value="DEAD/DEAH_box_helicase_dom"/>
</dbReference>
<dbReference type="InterPro" id="IPR014001">
    <property type="entry name" value="Helicase_ATP-bd"/>
</dbReference>
<dbReference type="Pfam" id="PF11648">
    <property type="entry name" value="RIG-I_C-RD"/>
    <property type="match status" value="1"/>
</dbReference>
<keyword evidence="5" id="KW-0391">Immunity</keyword>
<dbReference type="PROSITE" id="PS51194">
    <property type="entry name" value="HELICASE_CTER"/>
    <property type="match status" value="1"/>
</dbReference>
<dbReference type="InterPro" id="IPR051363">
    <property type="entry name" value="RLR_Helicase"/>
</dbReference>
<protein>
    <recommendedName>
        <fullName evidence="12">RNA helicase</fullName>
    </recommendedName>
</protein>
<dbReference type="Pfam" id="PF00270">
    <property type="entry name" value="DEAD"/>
    <property type="match status" value="1"/>
</dbReference>
<keyword evidence="2" id="KW-0399">Innate immunity</keyword>
<dbReference type="InterPro" id="IPR021673">
    <property type="entry name" value="RLR_CTR"/>
</dbReference>
<dbReference type="PROSITE" id="PS51789">
    <property type="entry name" value="RLR_CTR"/>
    <property type="match status" value="1"/>
</dbReference>
<dbReference type="InterPro" id="IPR027417">
    <property type="entry name" value="P-loop_NTPase"/>
</dbReference>
<evidence type="ECO:0000256" key="6">
    <source>
        <dbReference type="ARBA" id="ARBA00049390"/>
    </source>
</evidence>
<evidence type="ECO:0000313" key="10">
    <source>
        <dbReference type="EMBL" id="CAJ0601549.1"/>
    </source>
</evidence>
<dbReference type="GO" id="GO:0005524">
    <property type="term" value="F:ATP binding"/>
    <property type="evidence" value="ECO:0007669"/>
    <property type="project" value="UniProtKB-KW"/>
</dbReference>
<dbReference type="PANTHER" id="PTHR14074">
    <property type="entry name" value="HELICASE WITH DEATH DOMAIN-RELATED"/>
    <property type="match status" value="1"/>
</dbReference>
<dbReference type="GO" id="GO:0003724">
    <property type="term" value="F:RNA helicase activity"/>
    <property type="evidence" value="ECO:0007669"/>
    <property type="project" value="UniProtKB-EC"/>
</dbReference>
<keyword evidence="3" id="KW-0547">Nucleotide-binding</keyword>
<organism evidence="10 11">
    <name type="scientific">Cylicocyclus nassatus</name>
    <name type="common">Nematode worm</name>
    <dbReference type="NCBI Taxonomy" id="53992"/>
    <lineage>
        <taxon>Eukaryota</taxon>
        <taxon>Metazoa</taxon>
        <taxon>Ecdysozoa</taxon>
        <taxon>Nematoda</taxon>
        <taxon>Chromadorea</taxon>
        <taxon>Rhabditida</taxon>
        <taxon>Rhabditina</taxon>
        <taxon>Rhabditomorpha</taxon>
        <taxon>Strongyloidea</taxon>
        <taxon>Strongylidae</taxon>
        <taxon>Cylicocyclus</taxon>
    </lineage>
</organism>
<evidence type="ECO:0000256" key="3">
    <source>
        <dbReference type="ARBA" id="ARBA00022741"/>
    </source>
</evidence>
<evidence type="ECO:0000256" key="5">
    <source>
        <dbReference type="ARBA" id="ARBA00022859"/>
    </source>
</evidence>
<dbReference type="Proteomes" id="UP001176961">
    <property type="component" value="Unassembled WGS sequence"/>
</dbReference>
<evidence type="ECO:0000256" key="4">
    <source>
        <dbReference type="ARBA" id="ARBA00022840"/>
    </source>
</evidence>
<evidence type="ECO:0000259" key="7">
    <source>
        <dbReference type="PROSITE" id="PS51192"/>
    </source>
</evidence>
<dbReference type="SUPFAM" id="SSF52540">
    <property type="entry name" value="P-loop containing nucleoside triphosphate hydrolases"/>
    <property type="match status" value="1"/>
</dbReference>
<dbReference type="GO" id="GO:0003676">
    <property type="term" value="F:nucleic acid binding"/>
    <property type="evidence" value="ECO:0007669"/>
    <property type="project" value="InterPro"/>
</dbReference>
<dbReference type="PROSITE" id="PS51192">
    <property type="entry name" value="HELICASE_ATP_BIND_1"/>
    <property type="match status" value="1"/>
</dbReference>
<comment type="catalytic activity">
    <reaction evidence="6">
        <text>ATP + H2O = ADP + phosphate + H(+)</text>
        <dbReference type="Rhea" id="RHEA:13065"/>
        <dbReference type="ChEBI" id="CHEBI:15377"/>
        <dbReference type="ChEBI" id="CHEBI:15378"/>
        <dbReference type="ChEBI" id="CHEBI:30616"/>
        <dbReference type="ChEBI" id="CHEBI:43474"/>
        <dbReference type="ChEBI" id="CHEBI:456216"/>
        <dbReference type="EC" id="3.6.4.13"/>
    </reaction>
    <physiologicalReaction direction="left-to-right" evidence="6">
        <dbReference type="Rhea" id="RHEA:13066"/>
    </physiologicalReaction>
</comment>
<dbReference type="AlphaFoldDB" id="A0AA36M713"/>